<evidence type="ECO:0000256" key="1">
    <source>
        <dbReference type="ARBA" id="ARBA00022722"/>
    </source>
</evidence>
<dbReference type="OrthoDB" id="261614at2759"/>
<dbReference type="Proteomes" id="UP001152888">
    <property type="component" value="Unassembled WGS sequence"/>
</dbReference>
<proteinExistence type="predicted"/>
<protein>
    <submittedName>
        <fullName evidence="5">Uncharacterized protein</fullName>
    </submittedName>
</protein>
<dbReference type="PANTHER" id="PTHR39953:SF1">
    <property type="entry name" value="RE54151P"/>
    <property type="match status" value="1"/>
</dbReference>
<comment type="caution">
    <text evidence="5">The sequence shown here is derived from an EMBL/GenBank/DDBJ whole genome shotgun (WGS) entry which is preliminary data.</text>
</comment>
<evidence type="ECO:0000313" key="6">
    <source>
        <dbReference type="Proteomes" id="UP001152888"/>
    </source>
</evidence>
<dbReference type="AlphaFoldDB" id="A0A9P0K313"/>
<keyword evidence="3" id="KW-0378">Hydrolase</keyword>
<reference evidence="5" key="1">
    <citation type="submission" date="2022-03" db="EMBL/GenBank/DDBJ databases">
        <authorList>
            <person name="Sayadi A."/>
        </authorList>
    </citation>
    <scope>NUCLEOTIDE SEQUENCE</scope>
</reference>
<organism evidence="5 6">
    <name type="scientific">Acanthoscelides obtectus</name>
    <name type="common">Bean weevil</name>
    <name type="synonym">Bruchus obtectus</name>
    <dbReference type="NCBI Taxonomy" id="200917"/>
    <lineage>
        <taxon>Eukaryota</taxon>
        <taxon>Metazoa</taxon>
        <taxon>Ecdysozoa</taxon>
        <taxon>Arthropoda</taxon>
        <taxon>Hexapoda</taxon>
        <taxon>Insecta</taxon>
        <taxon>Pterygota</taxon>
        <taxon>Neoptera</taxon>
        <taxon>Endopterygota</taxon>
        <taxon>Coleoptera</taxon>
        <taxon>Polyphaga</taxon>
        <taxon>Cucujiformia</taxon>
        <taxon>Chrysomeloidea</taxon>
        <taxon>Chrysomelidae</taxon>
        <taxon>Bruchinae</taxon>
        <taxon>Bruchini</taxon>
        <taxon>Acanthoscelides</taxon>
    </lineage>
</organism>
<dbReference type="InterPro" id="IPR034720">
    <property type="entry name" value="Viral_alk_exo"/>
</dbReference>
<keyword evidence="1" id="KW-0540">Nuclease</keyword>
<dbReference type="GO" id="GO:0004527">
    <property type="term" value="F:exonuclease activity"/>
    <property type="evidence" value="ECO:0007669"/>
    <property type="project" value="UniProtKB-KW"/>
</dbReference>
<sequence>MILKSQGHPRAQNKGEKNYNVSCVIDELEKKVVEQMDEDLLKQIEVETRNQSRCSLWSEMRYARITASKAYEAAHCATLDETLVENILGAKRKP</sequence>
<evidence type="ECO:0000256" key="2">
    <source>
        <dbReference type="ARBA" id="ARBA00022759"/>
    </source>
</evidence>
<evidence type="ECO:0000256" key="3">
    <source>
        <dbReference type="ARBA" id="ARBA00022801"/>
    </source>
</evidence>
<keyword evidence="4" id="KW-0269">Exonuclease</keyword>
<keyword evidence="6" id="KW-1185">Reference proteome</keyword>
<dbReference type="EMBL" id="CAKOFQ010006723">
    <property type="protein sequence ID" value="CAH1965381.1"/>
    <property type="molecule type" value="Genomic_DNA"/>
</dbReference>
<name>A0A9P0K313_ACAOB</name>
<evidence type="ECO:0000256" key="4">
    <source>
        <dbReference type="ARBA" id="ARBA00022839"/>
    </source>
</evidence>
<dbReference type="PANTHER" id="PTHR39953">
    <property type="entry name" value="RE54151P"/>
    <property type="match status" value="1"/>
</dbReference>
<accession>A0A9P0K313</accession>
<gene>
    <name evidence="5" type="ORF">ACAOBT_LOCUS6304</name>
</gene>
<evidence type="ECO:0000313" key="5">
    <source>
        <dbReference type="EMBL" id="CAH1965381.1"/>
    </source>
</evidence>
<keyword evidence="2" id="KW-0255">Endonuclease</keyword>
<dbReference type="Pfam" id="PF01771">
    <property type="entry name" value="Viral_alk_exo"/>
    <property type="match status" value="1"/>
</dbReference>
<dbReference type="GO" id="GO:0004519">
    <property type="term" value="F:endonuclease activity"/>
    <property type="evidence" value="ECO:0007669"/>
    <property type="project" value="UniProtKB-KW"/>
</dbReference>